<sequence length="156" mass="17743">MVKAIGFRAETQTVNYAVVKGTKKEPILIVNDKMTPPKSYEKESQQLVWYRDRLLTIIEQYQPQFGAIRLPEPSSFPRANKDSLLKRARIEGVILEVLGEKRIDCILGAFKTISSGINSQSAKKYLSHDEFRGIDWSDMNQNQQEAILAAVTQLED</sequence>
<gene>
    <name evidence="1" type="ORF">GNE12_10290</name>
</gene>
<dbReference type="GeneID" id="58723822"/>
<protein>
    <submittedName>
        <fullName evidence="1">Uncharacterized protein</fullName>
    </submittedName>
</protein>
<proteinExistence type="predicted"/>
<dbReference type="Proteomes" id="UP000570851">
    <property type="component" value="Unassembled WGS sequence"/>
</dbReference>
<dbReference type="RefSeq" id="WP_011318001.1">
    <property type="nucleotide sequence ID" value="NZ_JACKZP010000031.1"/>
</dbReference>
<name>A0ABR6S7D0_ANAVA</name>
<accession>A0ABR6S7D0</accession>
<dbReference type="InterPro" id="IPR036397">
    <property type="entry name" value="RNaseH_sf"/>
</dbReference>
<dbReference type="Gene3D" id="3.30.420.10">
    <property type="entry name" value="Ribonuclease H-like superfamily/Ribonuclease H"/>
    <property type="match status" value="1"/>
</dbReference>
<reference evidence="1 2" key="1">
    <citation type="submission" date="2019-11" db="EMBL/GenBank/DDBJ databases">
        <title>Comparison of genomes from free-living endosymbiotic cyanobacteria isolated from Azolla.</title>
        <authorList>
            <person name="Thiel T."/>
            <person name="Pratte B."/>
        </authorList>
    </citation>
    <scope>NUCLEOTIDE SEQUENCE [LARGE SCALE GENOMIC DNA]</scope>
    <source>
        <strain evidence="1 2">N2B</strain>
    </source>
</reference>
<organism evidence="1 2">
    <name type="scientific">Trichormus variabilis N2B</name>
    <dbReference type="NCBI Taxonomy" id="2681315"/>
    <lineage>
        <taxon>Bacteria</taxon>
        <taxon>Bacillati</taxon>
        <taxon>Cyanobacteriota</taxon>
        <taxon>Cyanophyceae</taxon>
        <taxon>Nostocales</taxon>
        <taxon>Nostocaceae</taxon>
        <taxon>Trichormus</taxon>
    </lineage>
</organism>
<evidence type="ECO:0000313" key="2">
    <source>
        <dbReference type="Proteomes" id="UP000570851"/>
    </source>
</evidence>
<comment type="caution">
    <text evidence="1">The sequence shown here is derived from an EMBL/GenBank/DDBJ whole genome shotgun (WGS) entry which is preliminary data.</text>
</comment>
<dbReference type="EMBL" id="JACKZP010000031">
    <property type="protein sequence ID" value="MBC1302302.1"/>
    <property type="molecule type" value="Genomic_DNA"/>
</dbReference>
<evidence type="ECO:0000313" key="1">
    <source>
        <dbReference type="EMBL" id="MBC1302302.1"/>
    </source>
</evidence>
<dbReference type="InterPro" id="IPR012337">
    <property type="entry name" value="RNaseH-like_sf"/>
</dbReference>
<dbReference type="SUPFAM" id="SSF53098">
    <property type="entry name" value="Ribonuclease H-like"/>
    <property type="match status" value="1"/>
</dbReference>
<keyword evidence="2" id="KW-1185">Reference proteome</keyword>